<dbReference type="EMBL" id="JASBWV010000002">
    <property type="protein sequence ID" value="KAJ9127339.1"/>
    <property type="molecule type" value="Genomic_DNA"/>
</dbReference>
<dbReference type="Proteomes" id="UP001234202">
    <property type="component" value="Unassembled WGS sequence"/>
</dbReference>
<protein>
    <submittedName>
        <fullName evidence="1">Uncharacterized protein</fullName>
    </submittedName>
</protein>
<proteinExistence type="predicted"/>
<evidence type="ECO:0000313" key="1">
    <source>
        <dbReference type="EMBL" id="KAJ9127339.1"/>
    </source>
</evidence>
<sequence>MYLAVPTASILYFGDPEWYDRYVVPYGKKIWPDYETTHKPPKTQAEIQEQLARFKAERLERKKAQGLTQSEGNNVQSGLDTVASTAQSIRSQLPDTPFESRPSQDAPAGRLV</sequence>
<evidence type="ECO:0000313" key="2">
    <source>
        <dbReference type="Proteomes" id="UP001234202"/>
    </source>
</evidence>
<gene>
    <name evidence="1" type="ORF">QFC24_000746</name>
</gene>
<comment type="caution">
    <text evidence="1">The sequence shown here is derived from an EMBL/GenBank/DDBJ whole genome shotgun (WGS) entry which is preliminary data.</text>
</comment>
<name>A0ACC2XV30_9TREE</name>
<keyword evidence="2" id="KW-1185">Reference proteome</keyword>
<organism evidence="1 2">
    <name type="scientific">Naganishia onofrii</name>
    <dbReference type="NCBI Taxonomy" id="1851511"/>
    <lineage>
        <taxon>Eukaryota</taxon>
        <taxon>Fungi</taxon>
        <taxon>Dikarya</taxon>
        <taxon>Basidiomycota</taxon>
        <taxon>Agaricomycotina</taxon>
        <taxon>Tremellomycetes</taxon>
        <taxon>Filobasidiales</taxon>
        <taxon>Filobasidiaceae</taxon>
        <taxon>Naganishia</taxon>
    </lineage>
</organism>
<reference evidence="1" key="1">
    <citation type="submission" date="2023-04" db="EMBL/GenBank/DDBJ databases">
        <title>Draft Genome sequencing of Naganishia species isolated from polar environments using Oxford Nanopore Technology.</title>
        <authorList>
            <person name="Leo P."/>
            <person name="Venkateswaran K."/>
        </authorList>
    </citation>
    <scope>NUCLEOTIDE SEQUENCE</scope>
    <source>
        <strain evidence="1">DBVPG 5303</strain>
    </source>
</reference>
<accession>A0ACC2XV30</accession>